<organism evidence="1 2">
    <name type="scientific">Levilactobacillus parabrevis ATCC 53295</name>
    <dbReference type="NCBI Taxonomy" id="1267003"/>
    <lineage>
        <taxon>Bacteria</taxon>
        <taxon>Bacillati</taxon>
        <taxon>Bacillota</taxon>
        <taxon>Bacilli</taxon>
        <taxon>Lactobacillales</taxon>
        <taxon>Lactobacillaceae</taxon>
        <taxon>Levilactobacillus</taxon>
    </lineage>
</organism>
<dbReference type="Proteomes" id="UP000051176">
    <property type="component" value="Unassembled WGS sequence"/>
</dbReference>
<evidence type="ECO:0008006" key="3">
    <source>
        <dbReference type="Google" id="ProtNLM"/>
    </source>
</evidence>
<name>A0A0R1GVG8_9LACO</name>
<evidence type="ECO:0000313" key="2">
    <source>
        <dbReference type="Proteomes" id="UP000051176"/>
    </source>
</evidence>
<sequence length="200" mass="22158">MNKLTLGIFAAVILVGTGAGLTFKASTARAPFTVTKVQYNGHTHKLLLKTKSARAQNLKVTYKGKTIAQSARAAKHHHFRVKFHGYGTFKVTNGHLTKKVSAKRYATTKPVLQSAKTPAGQQTWQPTVKVPVHSKVVLKFRGKVYHADAQAKQQVTLKIPVRTRLSDQAFRQEQVTVTAKQPHKKTSKLLQRKIGLDFPA</sequence>
<dbReference type="EMBL" id="AZCZ01000034">
    <property type="protein sequence ID" value="KRK35617.1"/>
    <property type="molecule type" value="Genomic_DNA"/>
</dbReference>
<dbReference type="RefSeq" id="WP_020090068.1">
    <property type="nucleotide sequence ID" value="NZ_AZCZ01000034.1"/>
</dbReference>
<comment type="caution">
    <text evidence="1">The sequence shown here is derived from an EMBL/GenBank/DDBJ whole genome shotgun (WGS) entry which is preliminary data.</text>
</comment>
<accession>A0A0R1GVG8</accession>
<reference evidence="1 2" key="1">
    <citation type="journal article" date="2015" name="Genome Announc.">
        <title>Expanding the biotechnology potential of lactobacilli through comparative genomics of 213 strains and associated genera.</title>
        <authorList>
            <person name="Sun Z."/>
            <person name="Harris H.M."/>
            <person name="McCann A."/>
            <person name="Guo C."/>
            <person name="Argimon S."/>
            <person name="Zhang W."/>
            <person name="Yang X."/>
            <person name="Jeffery I.B."/>
            <person name="Cooney J.C."/>
            <person name="Kagawa T.F."/>
            <person name="Liu W."/>
            <person name="Song Y."/>
            <person name="Salvetti E."/>
            <person name="Wrobel A."/>
            <person name="Rasinkangas P."/>
            <person name="Parkhill J."/>
            <person name="Rea M.C."/>
            <person name="O'Sullivan O."/>
            <person name="Ritari J."/>
            <person name="Douillard F.P."/>
            <person name="Paul Ross R."/>
            <person name="Yang R."/>
            <person name="Briner A.E."/>
            <person name="Felis G.E."/>
            <person name="de Vos W.M."/>
            <person name="Barrangou R."/>
            <person name="Klaenhammer T.R."/>
            <person name="Caufield P.W."/>
            <person name="Cui Y."/>
            <person name="Zhang H."/>
            <person name="O'Toole P.W."/>
        </authorList>
    </citation>
    <scope>NUCLEOTIDE SEQUENCE [LARGE SCALE GENOMIC DNA]</scope>
    <source>
        <strain evidence="1 2">ATCC 53295</strain>
    </source>
</reference>
<keyword evidence="2" id="KW-1185">Reference proteome</keyword>
<evidence type="ECO:0000313" key="1">
    <source>
        <dbReference type="EMBL" id="KRK35617.1"/>
    </source>
</evidence>
<protein>
    <recommendedName>
        <fullName evidence="3">Extracellular zinc metalloproteinase</fullName>
    </recommendedName>
</protein>
<dbReference type="AlphaFoldDB" id="A0A0R1GVG8"/>
<dbReference type="OrthoDB" id="2288891at2"/>
<dbReference type="PATRIC" id="fig|1267003.4.peg.1446"/>
<gene>
    <name evidence="1" type="ORF">FD07_GL001366</name>
</gene>
<proteinExistence type="predicted"/>